<dbReference type="AlphaFoldDB" id="A0AAW9QD24"/>
<proteinExistence type="predicted"/>
<dbReference type="PANTHER" id="PTHR38104:SF1">
    <property type="entry name" value="ANTI-SIGMA-E FACTOR RSEA"/>
    <property type="match status" value="1"/>
</dbReference>
<evidence type="ECO:0000259" key="1">
    <source>
        <dbReference type="Pfam" id="PF03872"/>
    </source>
</evidence>
<organism evidence="2 3">
    <name type="scientific">Aquincola agrisoli</name>
    <dbReference type="NCBI Taxonomy" id="3119538"/>
    <lineage>
        <taxon>Bacteria</taxon>
        <taxon>Pseudomonadati</taxon>
        <taxon>Pseudomonadota</taxon>
        <taxon>Betaproteobacteria</taxon>
        <taxon>Burkholderiales</taxon>
        <taxon>Sphaerotilaceae</taxon>
        <taxon>Aquincola</taxon>
    </lineage>
</organism>
<feature type="domain" description="Anti sigma-E protein RseA N-terminal" evidence="1">
    <location>
        <begin position="13"/>
        <end position="97"/>
    </location>
</feature>
<dbReference type="Proteomes" id="UP001336250">
    <property type="component" value="Unassembled WGS sequence"/>
</dbReference>
<dbReference type="Pfam" id="PF03872">
    <property type="entry name" value="RseA_N"/>
    <property type="match status" value="1"/>
</dbReference>
<dbReference type="SUPFAM" id="SSF89069">
    <property type="entry name" value="N-terminal, cytoplasmic domain of anti-sigmaE factor RseA"/>
    <property type="match status" value="1"/>
</dbReference>
<evidence type="ECO:0000313" key="2">
    <source>
        <dbReference type="EMBL" id="MEF7614707.1"/>
    </source>
</evidence>
<protein>
    <submittedName>
        <fullName evidence="2">Sigma-E factor negative regulatory protein</fullName>
    </submittedName>
</protein>
<evidence type="ECO:0000313" key="3">
    <source>
        <dbReference type="Proteomes" id="UP001336250"/>
    </source>
</evidence>
<dbReference type="RefSeq" id="WP_332289746.1">
    <property type="nucleotide sequence ID" value="NZ_JAZIBG010000028.1"/>
</dbReference>
<dbReference type="PANTHER" id="PTHR38104">
    <property type="match status" value="1"/>
</dbReference>
<dbReference type="InterPro" id="IPR052383">
    <property type="entry name" value="Anti-sigma-E_RseA-like"/>
</dbReference>
<dbReference type="Gene3D" id="1.10.10.880">
    <property type="entry name" value="Anti sigma-E protein RseA, N-terminal domain"/>
    <property type="match status" value="1"/>
</dbReference>
<sequence length="225" mass="23178">MVDRQDRQGLRQALSDLMDGAADESGVVSACAAWRGNAEARADWYTYHLIGDVLRSEDLAHAPARDEAFLAALRGKLADEPVVLAPRSPVAVSSEQPAHRVANGGVAARSALWRRAWVAPTAVAAGFMAVAGALLVTRVAAPGADASQSVLAAGQPSSLPAPQSGFQVVSTAPAPAATPTANGKLIRDARLDRYLAAHKQYGNSSVLAMPAVSVSRGAAPAVADR</sequence>
<keyword evidence="3" id="KW-1185">Reference proteome</keyword>
<name>A0AAW9QD24_9BURK</name>
<dbReference type="GO" id="GO:0016989">
    <property type="term" value="F:sigma factor antagonist activity"/>
    <property type="evidence" value="ECO:0007669"/>
    <property type="project" value="InterPro"/>
</dbReference>
<dbReference type="InterPro" id="IPR036147">
    <property type="entry name" value="Anti-sigma_E_RseA_N_sf"/>
</dbReference>
<accession>A0AAW9QD24</accession>
<comment type="caution">
    <text evidence="2">The sequence shown here is derived from an EMBL/GenBank/DDBJ whole genome shotgun (WGS) entry which is preliminary data.</text>
</comment>
<gene>
    <name evidence="2" type="ORF">V4F39_12365</name>
</gene>
<dbReference type="CDD" id="cd16328">
    <property type="entry name" value="RseA_N"/>
    <property type="match status" value="1"/>
</dbReference>
<dbReference type="EMBL" id="JAZIBG010000028">
    <property type="protein sequence ID" value="MEF7614707.1"/>
    <property type="molecule type" value="Genomic_DNA"/>
</dbReference>
<reference evidence="2 3" key="1">
    <citation type="submission" date="2024-02" db="EMBL/GenBank/DDBJ databases">
        <title>Genome sequence of Aquincola sp. MAHUQ-54.</title>
        <authorList>
            <person name="Huq M.A."/>
        </authorList>
    </citation>
    <scope>NUCLEOTIDE SEQUENCE [LARGE SCALE GENOMIC DNA]</scope>
    <source>
        <strain evidence="2 3">MAHUQ-54</strain>
    </source>
</reference>
<dbReference type="InterPro" id="IPR005572">
    <property type="entry name" value="Anti-sigma_E_RseA_N"/>
</dbReference>